<evidence type="ECO:0000313" key="2">
    <source>
        <dbReference type="EMBL" id="KAG5613513.1"/>
    </source>
</evidence>
<accession>A0A9J5ZMY2</accession>
<evidence type="ECO:0000259" key="1">
    <source>
        <dbReference type="Pfam" id="PF00646"/>
    </source>
</evidence>
<name>A0A9J5ZMY2_SOLCO</name>
<proteinExistence type="predicted"/>
<dbReference type="Pfam" id="PF00646">
    <property type="entry name" value="F-box"/>
    <property type="match status" value="1"/>
</dbReference>
<organism evidence="2 3">
    <name type="scientific">Solanum commersonii</name>
    <name type="common">Commerson's wild potato</name>
    <name type="synonym">Commerson's nightshade</name>
    <dbReference type="NCBI Taxonomy" id="4109"/>
    <lineage>
        <taxon>Eukaryota</taxon>
        <taxon>Viridiplantae</taxon>
        <taxon>Streptophyta</taxon>
        <taxon>Embryophyta</taxon>
        <taxon>Tracheophyta</taxon>
        <taxon>Spermatophyta</taxon>
        <taxon>Magnoliopsida</taxon>
        <taxon>eudicotyledons</taxon>
        <taxon>Gunneridae</taxon>
        <taxon>Pentapetalae</taxon>
        <taxon>asterids</taxon>
        <taxon>lamiids</taxon>
        <taxon>Solanales</taxon>
        <taxon>Solanaceae</taxon>
        <taxon>Solanoideae</taxon>
        <taxon>Solaneae</taxon>
        <taxon>Solanum</taxon>
    </lineage>
</organism>
<dbReference type="Proteomes" id="UP000824120">
    <property type="component" value="Chromosome 4"/>
</dbReference>
<dbReference type="EMBL" id="JACXVP010000004">
    <property type="protein sequence ID" value="KAG5613513.1"/>
    <property type="molecule type" value="Genomic_DNA"/>
</dbReference>
<dbReference type="InterPro" id="IPR001810">
    <property type="entry name" value="F-box_dom"/>
</dbReference>
<dbReference type="OrthoDB" id="1533516at2759"/>
<dbReference type="SUPFAM" id="SSF81383">
    <property type="entry name" value="F-box domain"/>
    <property type="match status" value="1"/>
</dbReference>
<keyword evidence="3" id="KW-1185">Reference proteome</keyword>
<sequence>MVTLFHMTWKRILQSFCMIWEWGTTYCLLMSGIDGRVKVGLFHTTWKRLLRNLFMISDLKTTYSLLMSGINDCLCEDNLIEILHHLPSKSLSRFESVCKHWGKCIDDPSIAYSCRSQPYMMGFFCQGRDKLTLMNKIVFSSHRRNHHK</sequence>
<gene>
    <name evidence="2" type="ORF">H5410_024794</name>
</gene>
<reference evidence="2 3" key="1">
    <citation type="submission" date="2020-09" db="EMBL/GenBank/DDBJ databases">
        <title>De no assembly of potato wild relative species, Solanum commersonii.</title>
        <authorList>
            <person name="Cho K."/>
        </authorList>
    </citation>
    <scope>NUCLEOTIDE SEQUENCE [LARGE SCALE GENOMIC DNA]</scope>
    <source>
        <strain evidence="2">LZ3.2</strain>
        <tissue evidence="2">Leaf</tissue>
    </source>
</reference>
<dbReference type="Gene3D" id="1.20.1280.50">
    <property type="match status" value="1"/>
</dbReference>
<feature type="domain" description="F-box" evidence="1">
    <location>
        <begin position="73"/>
        <end position="109"/>
    </location>
</feature>
<evidence type="ECO:0000313" key="3">
    <source>
        <dbReference type="Proteomes" id="UP000824120"/>
    </source>
</evidence>
<protein>
    <recommendedName>
        <fullName evidence="1">F-box domain-containing protein</fullName>
    </recommendedName>
</protein>
<dbReference type="AlphaFoldDB" id="A0A9J5ZMY2"/>
<comment type="caution">
    <text evidence="2">The sequence shown here is derived from an EMBL/GenBank/DDBJ whole genome shotgun (WGS) entry which is preliminary data.</text>
</comment>
<dbReference type="InterPro" id="IPR036047">
    <property type="entry name" value="F-box-like_dom_sf"/>
</dbReference>